<dbReference type="PANTHER" id="PTHR30558">
    <property type="entry name" value="EXBD MEMBRANE COMPONENT OF PMF-DRIVEN MACROMOLECULE IMPORT SYSTEM"/>
    <property type="match status" value="1"/>
</dbReference>
<organism evidence="8 9">
    <name type="scientific">Acidithiobacillus thiooxidans</name>
    <name type="common">Thiobacillus thiooxidans</name>
    <dbReference type="NCBI Taxonomy" id="930"/>
    <lineage>
        <taxon>Bacteria</taxon>
        <taxon>Pseudomonadati</taxon>
        <taxon>Pseudomonadota</taxon>
        <taxon>Acidithiobacillia</taxon>
        <taxon>Acidithiobacillales</taxon>
        <taxon>Acidithiobacillaceae</taxon>
        <taxon>Acidithiobacillus</taxon>
    </lineage>
</organism>
<sequence length="131" mass="14505">MRYFDARKGRIEIIPMIDIMLFLLVFFIMITLRMIPATGVSTHLPTSSNAQVLPKTPLVVELHSDGRLLFHDKAVTLTQLEQQLTQNDANHPQVILAGAKNVTLQQLVSVMDACRHAGISQMGIATRAGRS</sequence>
<comment type="subcellular location">
    <subcellularLocation>
        <location evidence="1">Cell membrane</location>
        <topology evidence="1">Single-pass membrane protein</topology>
    </subcellularLocation>
    <subcellularLocation>
        <location evidence="7">Cell membrane</location>
        <topology evidence="7">Single-pass type II membrane protein</topology>
    </subcellularLocation>
</comment>
<reference evidence="8" key="1">
    <citation type="journal article" date="2016" name="Int. J. Mol. Sci.">
        <title>Comparative genomics of the extreme acidophile Acidithiobacillus thiooxidans reveals intraspecific divergence and niche adaptation.</title>
        <authorList>
            <person name="Zhang X."/>
            <person name="Feng X."/>
            <person name="Tao J."/>
            <person name="Ma L."/>
            <person name="Xiao Y."/>
            <person name="Liang Y."/>
            <person name="Liu X."/>
            <person name="Yin H."/>
        </authorList>
    </citation>
    <scope>NUCLEOTIDE SEQUENCE [LARGE SCALE GENOMIC DNA]</scope>
    <source>
        <strain evidence="8">DXS-W</strain>
    </source>
</reference>
<dbReference type="GO" id="GO:0005886">
    <property type="term" value="C:plasma membrane"/>
    <property type="evidence" value="ECO:0007669"/>
    <property type="project" value="UniProtKB-SubCell"/>
</dbReference>
<evidence type="ECO:0000313" key="8">
    <source>
        <dbReference type="EMBL" id="OCX76510.1"/>
    </source>
</evidence>
<keyword evidence="7" id="KW-0813">Transport</keyword>
<dbReference type="Gene3D" id="3.30.420.270">
    <property type="match status" value="1"/>
</dbReference>
<evidence type="ECO:0000256" key="4">
    <source>
        <dbReference type="ARBA" id="ARBA00022692"/>
    </source>
</evidence>
<evidence type="ECO:0000256" key="5">
    <source>
        <dbReference type="ARBA" id="ARBA00022989"/>
    </source>
</evidence>
<evidence type="ECO:0000313" key="9">
    <source>
        <dbReference type="Proteomes" id="UP000095008"/>
    </source>
</evidence>
<comment type="caution">
    <text evidence="8">The sequence shown here is derived from an EMBL/GenBank/DDBJ whole genome shotgun (WGS) entry which is preliminary data.</text>
</comment>
<evidence type="ECO:0000256" key="1">
    <source>
        <dbReference type="ARBA" id="ARBA00004162"/>
    </source>
</evidence>
<keyword evidence="3" id="KW-1003">Cell membrane</keyword>
<dbReference type="AlphaFoldDB" id="A0A1C2IKK8"/>
<gene>
    <name evidence="8" type="ORF">A6M23_00380</name>
</gene>
<protein>
    <submittedName>
        <fullName evidence="8">Biopolymer transporter ExbD</fullName>
    </submittedName>
</protein>
<dbReference type="Proteomes" id="UP000095008">
    <property type="component" value="Unassembled WGS sequence"/>
</dbReference>
<dbReference type="GO" id="GO:0022857">
    <property type="term" value="F:transmembrane transporter activity"/>
    <property type="evidence" value="ECO:0007669"/>
    <property type="project" value="InterPro"/>
</dbReference>
<dbReference type="InterPro" id="IPR003400">
    <property type="entry name" value="ExbD"/>
</dbReference>
<keyword evidence="7" id="KW-0653">Protein transport</keyword>
<evidence type="ECO:0000256" key="6">
    <source>
        <dbReference type="ARBA" id="ARBA00023136"/>
    </source>
</evidence>
<keyword evidence="6" id="KW-0472">Membrane</keyword>
<evidence type="ECO:0000256" key="3">
    <source>
        <dbReference type="ARBA" id="ARBA00022475"/>
    </source>
</evidence>
<comment type="similarity">
    <text evidence="2 7">Belongs to the ExbD/TolR family.</text>
</comment>
<proteinExistence type="inferred from homology"/>
<keyword evidence="4 7" id="KW-0812">Transmembrane</keyword>
<dbReference type="OrthoDB" id="5294675at2"/>
<name>A0A1C2IKK8_ACITH</name>
<evidence type="ECO:0000256" key="7">
    <source>
        <dbReference type="RuleBase" id="RU003879"/>
    </source>
</evidence>
<accession>A0A1C2IKK8</accession>
<keyword evidence="5" id="KW-1133">Transmembrane helix</keyword>
<evidence type="ECO:0000256" key="2">
    <source>
        <dbReference type="ARBA" id="ARBA00005811"/>
    </source>
</evidence>
<keyword evidence="9" id="KW-1185">Reference proteome</keyword>
<dbReference type="GO" id="GO:0015031">
    <property type="term" value="P:protein transport"/>
    <property type="evidence" value="ECO:0007669"/>
    <property type="project" value="UniProtKB-KW"/>
</dbReference>
<dbReference type="PANTHER" id="PTHR30558:SF3">
    <property type="entry name" value="BIOPOLYMER TRANSPORT PROTEIN EXBD-RELATED"/>
    <property type="match status" value="1"/>
</dbReference>
<dbReference type="EMBL" id="LWRY01000002">
    <property type="protein sequence ID" value="OCX76510.1"/>
    <property type="molecule type" value="Genomic_DNA"/>
</dbReference>
<dbReference type="Pfam" id="PF02472">
    <property type="entry name" value="ExbD"/>
    <property type="match status" value="1"/>
</dbReference>